<comment type="caution">
    <text evidence="8">The sequence shown here is derived from an EMBL/GenBank/DDBJ whole genome shotgun (WGS) entry which is preliminary data.</text>
</comment>
<comment type="similarity">
    <text evidence="2">Belongs to the HMG-CoA lyase family.</text>
</comment>
<evidence type="ECO:0000256" key="6">
    <source>
        <dbReference type="ARBA" id="ARBA00049877"/>
    </source>
</evidence>
<dbReference type="GO" id="GO:0046951">
    <property type="term" value="P:ketone body biosynthetic process"/>
    <property type="evidence" value="ECO:0007669"/>
    <property type="project" value="TreeGrafter"/>
</dbReference>
<comment type="pathway">
    <text evidence="1">Metabolic intermediate metabolism; (S)-3-hydroxy-3-methylglutaryl-CoA degradation; acetoacetate from (S)-3-hydroxy-3-methylglutaryl-CoA: step 1/1.</text>
</comment>
<evidence type="ECO:0000256" key="2">
    <source>
        <dbReference type="ARBA" id="ARBA00009405"/>
    </source>
</evidence>
<dbReference type="NCBIfam" id="NF004283">
    <property type="entry name" value="PRK05692.1"/>
    <property type="match status" value="1"/>
</dbReference>
<dbReference type="OrthoDB" id="9784013at2"/>
<dbReference type="EC" id="4.1.3.4" evidence="3"/>
<evidence type="ECO:0000259" key="7">
    <source>
        <dbReference type="PROSITE" id="PS50991"/>
    </source>
</evidence>
<reference evidence="8 9" key="1">
    <citation type="submission" date="2018-07" db="EMBL/GenBank/DDBJ databases">
        <title>Genomic Encyclopedia of Type Strains, Phase III (KMG-III): the genomes of soil and plant-associated and newly described type strains.</title>
        <authorList>
            <person name="Whitman W."/>
        </authorList>
    </citation>
    <scope>NUCLEOTIDE SEQUENCE [LARGE SCALE GENOMIC DNA]</scope>
    <source>
        <strain evidence="8 9">CECT 8488</strain>
    </source>
</reference>
<dbReference type="UniPathway" id="UPA00896">
    <property type="reaction ID" value="UER00863"/>
</dbReference>
<evidence type="ECO:0000256" key="4">
    <source>
        <dbReference type="ARBA" id="ARBA00022723"/>
    </source>
</evidence>
<dbReference type="InterPro" id="IPR043594">
    <property type="entry name" value="HMGL"/>
</dbReference>
<dbReference type="CDD" id="cd07938">
    <property type="entry name" value="DRE_TIM_HMGL"/>
    <property type="match status" value="1"/>
</dbReference>
<comment type="catalytic activity">
    <reaction evidence="6">
        <text>(3S)-3-hydroxy-3-methylglutaryl-CoA = acetoacetate + acetyl-CoA</text>
        <dbReference type="Rhea" id="RHEA:24404"/>
        <dbReference type="ChEBI" id="CHEBI:13705"/>
        <dbReference type="ChEBI" id="CHEBI:43074"/>
        <dbReference type="ChEBI" id="CHEBI:57288"/>
        <dbReference type="EC" id="4.1.3.4"/>
    </reaction>
</comment>
<name>A0A3D9HSS0_9PROT</name>
<organism evidence="8 9">
    <name type="scientific">Aestuariispira insulae</name>
    <dbReference type="NCBI Taxonomy" id="1461337"/>
    <lineage>
        <taxon>Bacteria</taxon>
        <taxon>Pseudomonadati</taxon>
        <taxon>Pseudomonadota</taxon>
        <taxon>Alphaproteobacteria</taxon>
        <taxon>Rhodospirillales</taxon>
        <taxon>Kiloniellaceae</taxon>
        <taxon>Aestuariispira</taxon>
    </lineage>
</organism>
<gene>
    <name evidence="8" type="ORF">DFP90_102575</name>
</gene>
<sequence>MALPDFVKIVEVGPRDGLQNEQAEVTTAQKVELINRLSASGLKAVEAGSFVSPRWVPQMADSKDVLQGINRLDGVAYPCLTPNMVGFDAAMACDVREVAIFGAASESFSQKNINCSIAESLERFQPIMEAASAHDVRVRGYVSCVLGCPYEGSIDPVKVAEVAKTLLDMGCYEISLGDTVGVGTAQETKRLIETVGQDVPVDKLAGHFHDTYGQALANIYAAMEMGVSVFDSSVAGLGGCPYAKGASGNVATEDVLYMLRGCGVETGVDFDALVAAGRYISEIIGRPPVSKVSRALMAKG</sequence>
<evidence type="ECO:0000256" key="3">
    <source>
        <dbReference type="ARBA" id="ARBA00012910"/>
    </source>
</evidence>
<dbReference type="EMBL" id="QRDW01000002">
    <property type="protein sequence ID" value="RED52552.1"/>
    <property type="molecule type" value="Genomic_DNA"/>
</dbReference>
<dbReference type="GO" id="GO:0046872">
    <property type="term" value="F:metal ion binding"/>
    <property type="evidence" value="ECO:0007669"/>
    <property type="project" value="UniProtKB-KW"/>
</dbReference>
<dbReference type="SUPFAM" id="SSF51569">
    <property type="entry name" value="Aldolase"/>
    <property type="match status" value="1"/>
</dbReference>
<dbReference type="Proteomes" id="UP000256845">
    <property type="component" value="Unassembled WGS sequence"/>
</dbReference>
<dbReference type="GO" id="GO:0004419">
    <property type="term" value="F:hydroxymethylglutaryl-CoA lyase activity"/>
    <property type="evidence" value="ECO:0007669"/>
    <property type="project" value="UniProtKB-EC"/>
</dbReference>
<dbReference type="PROSITE" id="PS50991">
    <property type="entry name" value="PYR_CT"/>
    <property type="match status" value="1"/>
</dbReference>
<dbReference type="Pfam" id="PF00682">
    <property type="entry name" value="HMGL-like"/>
    <property type="match status" value="1"/>
</dbReference>
<evidence type="ECO:0000313" key="8">
    <source>
        <dbReference type="EMBL" id="RED52552.1"/>
    </source>
</evidence>
<evidence type="ECO:0000256" key="1">
    <source>
        <dbReference type="ARBA" id="ARBA00005143"/>
    </source>
</evidence>
<dbReference type="InterPro" id="IPR000138">
    <property type="entry name" value="HMG_CoA_lyase_AS"/>
</dbReference>
<feature type="domain" description="Pyruvate carboxyltransferase" evidence="7">
    <location>
        <begin position="7"/>
        <end position="274"/>
    </location>
</feature>
<dbReference type="FunFam" id="3.20.20.70:FF:000201">
    <property type="entry name" value="Hydroxymethylglutaryl-CoA lyase"/>
    <property type="match status" value="1"/>
</dbReference>
<accession>A0A3D9HSS0</accession>
<dbReference type="GO" id="GO:0006552">
    <property type="term" value="P:L-leucine catabolic process"/>
    <property type="evidence" value="ECO:0007669"/>
    <property type="project" value="TreeGrafter"/>
</dbReference>
<dbReference type="PANTHER" id="PTHR42738:SF7">
    <property type="entry name" value="HYDROXYMETHYLGLUTARYL-COA LYASE"/>
    <property type="match status" value="1"/>
</dbReference>
<dbReference type="InterPro" id="IPR000891">
    <property type="entry name" value="PYR_CT"/>
</dbReference>
<dbReference type="PANTHER" id="PTHR42738">
    <property type="entry name" value="HYDROXYMETHYLGLUTARYL-COA LYASE"/>
    <property type="match status" value="1"/>
</dbReference>
<evidence type="ECO:0000313" key="9">
    <source>
        <dbReference type="Proteomes" id="UP000256845"/>
    </source>
</evidence>
<keyword evidence="5 8" id="KW-0456">Lyase</keyword>
<evidence type="ECO:0000256" key="5">
    <source>
        <dbReference type="ARBA" id="ARBA00023239"/>
    </source>
</evidence>
<keyword evidence="4" id="KW-0479">Metal-binding</keyword>
<dbReference type="RefSeq" id="WP_115936078.1">
    <property type="nucleotide sequence ID" value="NZ_QRDW01000002.1"/>
</dbReference>
<dbReference type="InterPro" id="IPR013785">
    <property type="entry name" value="Aldolase_TIM"/>
</dbReference>
<dbReference type="Gene3D" id="3.20.20.70">
    <property type="entry name" value="Aldolase class I"/>
    <property type="match status" value="1"/>
</dbReference>
<proteinExistence type="inferred from homology"/>
<dbReference type="PROSITE" id="PS01062">
    <property type="entry name" value="HMG_COA_LYASE"/>
    <property type="match status" value="1"/>
</dbReference>
<dbReference type="AlphaFoldDB" id="A0A3D9HSS0"/>
<keyword evidence="9" id="KW-1185">Reference proteome</keyword>
<protein>
    <recommendedName>
        <fullName evidence="3">hydroxymethylglutaryl-CoA lyase</fullName>
        <ecNumber evidence="3">4.1.3.4</ecNumber>
    </recommendedName>
</protein>